<keyword evidence="2" id="KW-1185">Reference proteome</keyword>
<proteinExistence type="predicted"/>
<gene>
    <name evidence="1" type="ORF">CBP51_20230</name>
</gene>
<evidence type="ECO:0000313" key="1">
    <source>
        <dbReference type="EMBL" id="OZY83719.1"/>
    </source>
</evidence>
<name>A0A266Q2X7_9GAMM</name>
<dbReference type="AlphaFoldDB" id="A0A266Q2X7"/>
<protein>
    <recommendedName>
        <fullName evidence="3">DUF2971 domain-containing protein</fullName>
    </recommendedName>
</protein>
<dbReference type="RefSeq" id="WP_094986338.1">
    <property type="nucleotide sequence ID" value="NZ_NHNI01000004.1"/>
</dbReference>
<accession>A0A266Q2X7</accession>
<sequence>MAFYKYTTISTAEVILRNTSLRWSSPLLFNDIEECQFTPFTQESSMKAFEMYNKIIEQCASGCLLFDHARFSANTRLLIGAVELCMQEGKSTSFASNKFLMNHGEMHLDYINKGLINCFRILCVTTAYNNNLMWAYYADQHCGCVLELEYVFIEAPRQLKEGHVRYHENLEPLSNPLDMLLYGETTEVKDLMIKDIMFSKRTNWKHEEEYRFMFIENFGEITSKLNLQTDKFEITTKYQPDKLYTDVPILKESVKSIIFGARTKEEDIDKIVCAVSQNKFNCEIYQMKMRGGSLVKEPLSPQVV</sequence>
<organism evidence="1 2">
    <name type="scientific">Cellvibrio mixtus</name>
    <dbReference type="NCBI Taxonomy" id="39650"/>
    <lineage>
        <taxon>Bacteria</taxon>
        <taxon>Pseudomonadati</taxon>
        <taxon>Pseudomonadota</taxon>
        <taxon>Gammaproteobacteria</taxon>
        <taxon>Cellvibrionales</taxon>
        <taxon>Cellvibrionaceae</taxon>
        <taxon>Cellvibrio</taxon>
    </lineage>
</organism>
<dbReference type="EMBL" id="NHNI01000004">
    <property type="protein sequence ID" value="OZY83719.1"/>
    <property type="molecule type" value="Genomic_DNA"/>
</dbReference>
<dbReference type="Proteomes" id="UP000216101">
    <property type="component" value="Unassembled WGS sequence"/>
</dbReference>
<evidence type="ECO:0000313" key="2">
    <source>
        <dbReference type="Proteomes" id="UP000216101"/>
    </source>
</evidence>
<reference evidence="2" key="1">
    <citation type="submission" date="2017-05" db="EMBL/GenBank/DDBJ databases">
        <authorList>
            <person name="Barney B.M."/>
        </authorList>
    </citation>
    <scope>NUCLEOTIDE SEQUENCE [LARGE SCALE GENOMIC DNA]</scope>
    <source>
        <strain evidence="2">PSBB022</strain>
    </source>
</reference>
<evidence type="ECO:0008006" key="3">
    <source>
        <dbReference type="Google" id="ProtNLM"/>
    </source>
</evidence>
<comment type="caution">
    <text evidence="1">The sequence shown here is derived from an EMBL/GenBank/DDBJ whole genome shotgun (WGS) entry which is preliminary data.</text>
</comment>